<evidence type="ECO:0000313" key="2">
    <source>
        <dbReference type="EMBL" id="SIO27075.1"/>
    </source>
</evidence>
<evidence type="ECO:0000256" key="1">
    <source>
        <dbReference type="SAM" id="Phobius"/>
    </source>
</evidence>
<feature type="transmembrane region" description="Helical" evidence="1">
    <location>
        <begin position="85"/>
        <end position="106"/>
    </location>
</feature>
<keyword evidence="1" id="KW-0472">Membrane</keyword>
<evidence type="ECO:0000313" key="3">
    <source>
        <dbReference type="Proteomes" id="UP000184694"/>
    </source>
</evidence>
<organism evidence="2 3">
    <name type="scientific">Halodesulfovibrio marinisediminis DSM 17456</name>
    <dbReference type="NCBI Taxonomy" id="1121457"/>
    <lineage>
        <taxon>Bacteria</taxon>
        <taxon>Pseudomonadati</taxon>
        <taxon>Thermodesulfobacteriota</taxon>
        <taxon>Desulfovibrionia</taxon>
        <taxon>Desulfovibrionales</taxon>
        <taxon>Desulfovibrionaceae</taxon>
        <taxon>Halodesulfovibrio</taxon>
    </lineage>
</organism>
<dbReference type="Gene3D" id="1.20.120.1770">
    <property type="match status" value="1"/>
</dbReference>
<dbReference type="InterPro" id="IPR025067">
    <property type="entry name" value="DUF4079"/>
</dbReference>
<keyword evidence="1" id="KW-1133">Transmembrane helix</keyword>
<sequence>MILETKLHLYIHPAIQVLGIVFGYTALYWGGMRFITVHHKIKLEFPWRHHVIYGKIAIFLWVIGTAVGVYFTQAEWKNYQFTGDHYALGVIIFPFMLATFFSGYWMDIFKKRRKYLCLVHGTLGVLLCTLVFIQVITGIQVFMQFVWR</sequence>
<feature type="transmembrane region" description="Helical" evidence="1">
    <location>
        <begin position="12"/>
        <end position="31"/>
    </location>
</feature>
<protein>
    <recommendedName>
        <fullName evidence="4">Cytochrome b561 domain-containing protein</fullName>
    </recommendedName>
</protein>
<evidence type="ECO:0008006" key="4">
    <source>
        <dbReference type="Google" id="ProtNLM"/>
    </source>
</evidence>
<gene>
    <name evidence="2" type="ORF">SAMN02745161_2417</name>
</gene>
<name>A0A1N6I580_9BACT</name>
<dbReference type="Proteomes" id="UP000184694">
    <property type="component" value="Unassembled WGS sequence"/>
</dbReference>
<dbReference type="AlphaFoldDB" id="A0A1N6I580"/>
<dbReference type="EMBL" id="FSRG01000006">
    <property type="protein sequence ID" value="SIO27075.1"/>
    <property type="molecule type" value="Genomic_DNA"/>
</dbReference>
<dbReference type="Pfam" id="PF13301">
    <property type="entry name" value="DUF4079"/>
    <property type="match status" value="1"/>
</dbReference>
<dbReference type="RefSeq" id="WP_074217192.1">
    <property type="nucleotide sequence ID" value="NZ_FSRG01000006.1"/>
</dbReference>
<keyword evidence="1" id="KW-0812">Transmembrane</keyword>
<accession>A0A1N6I580</accession>
<keyword evidence="3" id="KW-1185">Reference proteome</keyword>
<proteinExistence type="predicted"/>
<feature type="transmembrane region" description="Helical" evidence="1">
    <location>
        <begin position="52"/>
        <end position="73"/>
    </location>
</feature>
<reference evidence="3" key="1">
    <citation type="submission" date="2016-11" db="EMBL/GenBank/DDBJ databases">
        <authorList>
            <person name="Varghese N."/>
            <person name="Submissions S."/>
        </authorList>
    </citation>
    <scope>NUCLEOTIDE SEQUENCE [LARGE SCALE GENOMIC DNA]</scope>
    <source>
        <strain evidence="3">DSM 17456</strain>
    </source>
</reference>
<feature type="transmembrane region" description="Helical" evidence="1">
    <location>
        <begin position="118"/>
        <end position="143"/>
    </location>
</feature>